<evidence type="ECO:0000259" key="3">
    <source>
        <dbReference type="PROSITE" id="PS50977"/>
    </source>
</evidence>
<keyword evidence="1 2" id="KW-0238">DNA-binding</keyword>
<dbReference type="InterPro" id="IPR050109">
    <property type="entry name" value="HTH-type_TetR-like_transc_reg"/>
</dbReference>
<dbReference type="Gene3D" id="1.10.357.10">
    <property type="entry name" value="Tetracycline Repressor, domain 2"/>
    <property type="match status" value="1"/>
</dbReference>
<organism evidence="4 5">
    <name type="scientific">Rhizobium alvei</name>
    <dbReference type="NCBI Taxonomy" id="1132659"/>
    <lineage>
        <taxon>Bacteria</taxon>
        <taxon>Pseudomonadati</taxon>
        <taxon>Pseudomonadota</taxon>
        <taxon>Alphaproteobacteria</taxon>
        <taxon>Hyphomicrobiales</taxon>
        <taxon>Rhizobiaceae</taxon>
        <taxon>Rhizobium/Agrobacterium group</taxon>
        <taxon>Rhizobium</taxon>
    </lineage>
</organism>
<feature type="DNA-binding region" description="H-T-H motif" evidence="2">
    <location>
        <begin position="30"/>
        <end position="49"/>
    </location>
</feature>
<dbReference type="InterPro" id="IPR001647">
    <property type="entry name" value="HTH_TetR"/>
</dbReference>
<dbReference type="PROSITE" id="PS50977">
    <property type="entry name" value="HTH_TETR_2"/>
    <property type="match status" value="1"/>
</dbReference>
<evidence type="ECO:0000256" key="1">
    <source>
        <dbReference type="ARBA" id="ARBA00023125"/>
    </source>
</evidence>
<comment type="caution">
    <text evidence="4">The sequence shown here is derived from an EMBL/GenBank/DDBJ whole genome shotgun (WGS) entry which is preliminary data.</text>
</comment>
<reference evidence="4" key="2">
    <citation type="submission" date="2023-07" db="EMBL/GenBank/DDBJ databases">
        <authorList>
            <person name="Shen H."/>
        </authorList>
    </citation>
    <scope>NUCLEOTIDE SEQUENCE</scope>
    <source>
        <strain evidence="4">TNR-22</strain>
    </source>
</reference>
<dbReference type="PANTHER" id="PTHR30055">
    <property type="entry name" value="HTH-TYPE TRANSCRIPTIONAL REGULATOR RUTR"/>
    <property type="match status" value="1"/>
</dbReference>
<proteinExistence type="predicted"/>
<name>A0ABT8YP78_9HYPH</name>
<dbReference type="Pfam" id="PF00440">
    <property type="entry name" value="TetR_N"/>
    <property type="match status" value="1"/>
</dbReference>
<dbReference type="PANTHER" id="PTHR30055:SF146">
    <property type="entry name" value="HTH-TYPE TRANSCRIPTIONAL DUAL REGULATOR CECR"/>
    <property type="match status" value="1"/>
</dbReference>
<evidence type="ECO:0000313" key="4">
    <source>
        <dbReference type="EMBL" id="MDO6965429.1"/>
    </source>
</evidence>
<protein>
    <submittedName>
        <fullName evidence="4">TetR/AcrR family transcriptional regulator</fullName>
    </submittedName>
</protein>
<sequence>MREEKRQERLRQIEDVTYRLIEEGGFEAVTMQAVAKRAGASLETLYRWYGDKVGLFRSLVERNADEIKALLAGSTEDDGEPLAMLDLVGQRLLSMLTGPRAIALNKAAVADGSGNLGRALAGAGRDTVAPLVGALFKRASASGVLKLEREEEAAEIWLSLLIGDLQIRRVTGQIPVLEPGAIEARSRRARGILLKLYKPDDTSPAML</sequence>
<dbReference type="InterPro" id="IPR039536">
    <property type="entry name" value="TetR_C_Proteobacteria"/>
</dbReference>
<keyword evidence="5" id="KW-1185">Reference proteome</keyword>
<gene>
    <name evidence="4" type="ORF">Q4481_15790</name>
</gene>
<dbReference type="SUPFAM" id="SSF46689">
    <property type="entry name" value="Homeodomain-like"/>
    <property type="match status" value="1"/>
</dbReference>
<dbReference type="Gene3D" id="1.10.10.60">
    <property type="entry name" value="Homeodomain-like"/>
    <property type="match status" value="1"/>
</dbReference>
<dbReference type="EMBL" id="JAUOZU010000010">
    <property type="protein sequence ID" value="MDO6965429.1"/>
    <property type="molecule type" value="Genomic_DNA"/>
</dbReference>
<dbReference type="Pfam" id="PF14246">
    <property type="entry name" value="TetR_C_7"/>
    <property type="match status" value="1"/>
</dbReference>
<dbReference type="Proteomes" id="UP001174932">
    <property type="component" value="Unassembled WGS sequence"/>
</dbReference>
<dbReference type="RefSeq" id="WP_304377349.1">
    <property type="nucleotide sequence ID" value="NZ_JAUOZU010000010.1"/>
</dbReference>
<evidence type="ECO:0000313" key="5">
    <source>
        <dbReference type="Proteomes" id="UP001174932"/>
    </source>
</evidence>
<accession>A0ABT8YP78</accession>
<reference evidence="4" key="1">
    <citation type="journal article" date="2015" name="Int. J. Syst. Evol. Microbiol.">
        <title>Rhizobium alvei sp. nov., isolated from a freshwater river.</title>
        <authorList>
            <person name="Sheu S.Y."/>
            <person name="Huang H.W."/>
            <person name="Young C.C."/>
            <person name="Chen W.M."/>
        </authorList>
    </citation>
    <scope>NUCLEOTIDE SEQUENCE</scope>
    <source>
        <strain evidence="4">TNR-22</strain>
    </source>
</reference>
<dbReference type="InterPro" id="IPR009057">
    <property type="entry name" value="Homeodomain-like_sf"/>
</dbReference>
<feature type="domain" description="HTH tetR-type" evidence="3">
    <location>
        <begin position="7"/>
        <end position="67"/>
    </location>
</feature>
<evidence type="ECO:0000256" key="2">
    <source>
        <dbReference type="PROSITE-ProRule" id="PRU00335"/>
    </source>
</evidence>